<gene>
    <name evidence="8" type="ORF">HHK36_020313</name>
</gene>
<evidence type="ECO:0000256" key="2">
    <source>
        <dbReference type="ARBA" id="ARBA00022692"/>
    </source>
</evidence>
<evidence type="ECO:0000256" key="1">
    <source>
        <dbReference type="ARBA" id="ARBA00004370"/>
    </source>
</evidence>
<dbReference type="PROSITE" id="PS51775">
    <property type="entry name" value="GTD_BINDING"/>
    <property type="match status" value="1"/>
</dbReference>
<evidence type="ECO:0000256" key="5">
    <source>
        <dbReference type="SAM" id="MobiDB-lite"/>
    </source>
</evidence>
<dbReference type="Pfam" id="PF04576">
    <property type="entry name" value="Zein-binding"/>
    <property type="match status" value="1"/>
</dbReference>
<sequence>MGCHTIHSWTFCGLVGAFLDLALVYLLLWGSTLAFFASKFLGFFGLYLPCPCNGFFGNPNSKMCFQRLLVDCPSEKISSVQMSVKSKFPFDSIWIKNQGCHLNVKLVRDRDHSDGLVEIEGDSLPRNEGVGRGLINSSNVHEGPRNEGVGRGLINSSNVHEGRSDAKSKGIVNQKTRSGLRRRRRAAGGYGRFTSSDPSQLIVRGVSHSPYWVSEIGNEVIEESSETPNSSEDGVQYYGEAPTGIGLGERTLQGFKLNGSLGESKAREKDASSNEEFVCNAQGKLGFNGNEANVIRVLEQALEEERASCAALYLELEKERSAAASAADEAMAMILRLQKDKASVEMESRQYQRMIEEKSSYDAEEMNILEEILVRREREKYVLEKEVEAYRQMMLLGNEQMESEVHDMPDIWGQKPRHSLDSTEDPVLMLQRISECIRKKETAENANRYPDYEATSVEKQGHTFVFGKDRDEDADFLKQGDIHRSVSIDKHHPCVPGCGDECNQEFQEKGMVFTDENPSAPQGEGRRSEVDSKLYKSKPSTPKGYNLLEKTKEQEQKDNIRLFQETAMKKAQTNDETRFDFSYHGEDMEKHGKDAEQGESEPHSSIFYTKPSVYDVHAIDDKSKLRNEESRTMDAALDMPRKCSFPFKASGIRRIDVLSDCPSTSRAETDPNIYRSGSDIIIGLPPMGNPQRKTLPSDLQRNSMSAVDSERMKIEIEVGWLRERLRIVQKGREKLCFSVEHGEREKIQLQLLEDIANQLREIRKLTEPGKAVRQVSLPPPSSKVRCLIFRPTLFTSILNMENGVMCIYQLPLLICAINHLDDTKPQVCSDSRISDARGSE</sequence>
<dbReference type="InterPro" id="IPR007656">
    <property type="entry name" value="GTD-bd"/>
</dbReference>
<dbReference type="Proteomes" id="UP000655225">
    <property type="component" value="Unassembled WGS sequence"/>
</dbReference>
<dbReference type="GO" id="GO:0016020">
    <property type="term" value="C:membrane"/>
    <property type="evidence" value="ECO:0007669"/>
    <property type="project" value="UniProtKB-SubCell"/>
</dbReference>
<feature type="region of interest" description="Disordered" evidence="5">
    <location>
        <begin position="130"/>
        <end position="193"/>
    </location>
</feature>
<proteinExistence type="predicted"/>
<keyword evidence="2 6" id="KW-0812">Transmembrane</keyword>
<evidence type="ECO:0000313" key="9">
    <source>
        <dbReference type="Proteomes" id="UP000655225"/>
    </source>
</evidence>
<dbReference type="AlphaFoldDB" id="A0A835D892"/>
<dbReference type="OMA" id="DNARICH"/>
<organism evidence="8 9">
    <name type="scientific">Tetracentron sinense</name>
    <name type="common">Spur-leaf</name>
    <dbReference type="NCBI Taxonomy" id="13715"/>
    <lineage>
        <taxon>Eukaryota</taxon>
        <taxon>Viridiplantae</taxon>
        <taxon>Streptophyta</taxon>
        <taxon>Embryophyta</taxon>
        <taxon>Tracheophyta</taxon>
        <taxon>Spermatophyta</taxon>
        <taxon>Magnoliopsida</taxon>
        <taxon>Trochodendrales</taxon>
        <taxon>Trochodendraceae</taxon>
        <taxon>Tetracentron</taxon>
    </lineage>
</organism>
<feature type="region of interest" description="Disordered" evidence="5">
    <location>
        <begin position="514"/>
        <end position="545"/>
    </location>
</feature>
<dbReference type="EMBL" id="JABCRI010000014">
    <property type="protein sequence ID" value="KAF8394108.1"/>
    <property type="molecule type" value="Genomic_DNA"/>
</dbReference>
<evidence type="ECO:0000259" key="7">
    <source>
        <dbReference type="PROSITE" id="PS51775"/>
    </source>
</evidence>
<feature type="domain" description="GTD-binding" evidence="7">
    <location>
        <begin position="293"/>
        <end position="391"/>
    </location>
</feature>
<keyword evidence="4 6" id="KW-0472">Membrane</keyword>
<comment type="subcellular location">
    <subcellularLocation>
        <location evidence="1">Membrane</location>
    </subcellularLocation>
</comment>
<evidence type="ECO:0000256" key="3">
    <source>
        <dbReference type="ARBA" id="ARBA00022989"/>
    </source>
</evidence>
<protein>
    <recommendedName>
        <fullName evidence="7">GTD-binding domain-containing protein</fullName>
    </recommendedName>
</protein>
<feature type="compositionally biased region" description="Basic and acidic residues" evidence="5">
    <location>
        <begin position="524"/>
        <end position="534"/>
    </location>
</feature>
<dbReference type="OrthoDB" id="1933744at2759"/>
<evidence type="ECO:0000256" key="6">
    <source>
        <dbReference type="SAM" id="Phobius"/>
    </source>
</evidence>
<evidence type="ECO:0000313" key="8">
    <source>
        <dbReference type="EMBL" id="KAF8394108.1"/>
    </source>
</evidence>
<keyword evidence="3 6" id="KW-1133">Transmembrane helix</keyword>
<name>A0A835D892_TETSI</name>
<comment type="caution">
    <text evidence="8">The sequence shown here is derived from an EMBL/GenBank/DDBJ whole genome shotgun (WGS) entry which is preliminary data.</text>
</comment>
<evidence type="ECO:0000256" key="4">
    <source>
        <dbReference type="ARBA" id="ARBA00023136"/>
    </source>
</evidence>
<feature type="transmembrane region" description="Helical" evidence="6">
    <location>
        <begin position="6"/>
        <end position="28"/>
    </location>
</feature>
<keyword evidence="9" id="KW-1185">Reference proteome</keyword>
<dbReference type="GO" id="GO:0080115">
    <property type="term" value="F:myosin XI tail binding"/>
    <property type="evidence" value="ECO:0007669"/>
    <property type="project" value="UniProtKB-ARBA"/>
</dbReference>
<accession>A0A835D892</accession>
<dbReference type="PANTHER" id="PTHR31422">
    <property type="entry name" value="BNAANNG28530D PROTEIN"/>
    <property type="match status" value="1"/>
</dbReference>
<reference evidence="8 9" key="1">
    <citation type="submission" date="2020-04" db="EMBL/GenBank/DDBJ databases">
        <title>Plant Genome Project.</title>
        <authorList>
            <person name="Zhang R.-G."/>
        </authorList>
    </citation>
    <scope>NUCLEOTIDE SEQUENCE [LARGE SCALE GENOMIC DNA]</scope>
    <source>
        <strain evidence="8">YNK0</strain>
        <tissue evidence="8">Leaf</tissue>
    </source>
</reference>
<dbReference type="PANTHER" id="PTHR31422:SF3">
    <property type="entry name" value="GTD-BINDING DOMAIN-CONTAINING PROTEIN"/>
    <property type="match status" value="1"/>
</dbReference>